<reference evidence="8 9" key="1">
    <citation type="submission" date="2020-10" db="EMBL/GenBank/DDBJ databases">
        <title>Complete genome sequence of Paludibaculum fermentans P105T, a facultatively anaerobic acidobacterium capable of dissimilatory Fe(III) reduction.</title>
        <authorList>
            <person name="Dedysh S.N."/>
            <person name="Beletsky A.V."/>
            <person name="Kulichevskaya I.S."/>
            <person name="Mardanov A.V."/>
            <person name="Ravin N.V."/>
        </authorList>
    </citation>
    <scope>NUCLEOTIDE SEQUENCE [LARGE SCALE GENOMIC DNA]</scope>
    <source>
        <strain evidence="8 9">P105</strain>
    </source>
</reference>
<comment type="subcellular location">
    <subcellularLocation>
        <location evidence="1">Membrane</location>
        <topology evidence="1">Single-pass membrane protein</topology>
    </subcellularLocation>
</comment>
<dbReference type="PROSITE" id="PS52015">
    <property type="entry name" value="TONB_CTD"/>
    <property type="match status" value="1"/>
</dbReference>
<evidence type="ECO:0000256" key="5">
    <source>
        <dbReference type="SAM" id="MobiDB-lite"/>
    </source>
</evidence>
<dbReference type="Pfam" id="PF03544">
    <property type="entry name" value="TonB_C"/>
    <property type="match status" value="1"/>
</dbReference>
<evidence type="ECO:0000313" key="8">
    <source>
        <dbReference type="EMBL" id="QOY90735.1"/>
    </source>
</evidence>
<dbReference type="PANTHER" id="PTHR11102">
    <property type="entry name" value="SEL-1-LIKE PROTEIN"/>
    <property type="match status" value="1"/>
</dbReference>
<evidence type="ECO:0000256" key="6">
    <source>
        <dbReference type="SAM" id="SignalP"/>
    </source>
</evidence>
<feature type="region of interest" description="Disordered" evidence="5">
    <location>
        <begin position="29"/>
        <end position="52"/>
    </location>
</feature>
<accession>A0A7S7NVX2</accession>
<protein>
    <submittedName>
        <fullName evidence="8">TonB family protein</fullName>
    </submittedName>
</protein>
<feature type="chain" id="PRO_5033006534" evidence="6">
    <location>
        <begin position="28"/>
        <end position="357"/>
    </location>
</feature>
<dbReference type="AlphaFoldDB" id="A0A7S7NVX2"/>
<keyword evidence="9" id="KW-1185">Reference proteome</keyword>
<feature type="domain" description="TonB C-terminal" evidence="7">
    <location>
        <begin position="45"/>
        <end position="140"/>
    </location>
</feature>
<dbReference type="Gene3D" id="1.25.40.10">
    <property type="entry name" value="Tetratricopeptide repeat domain"/>
    <property type="match status" value="1"/>
</dbReference>
<keyword evidence="4" id="KW-0472">Membrane</keyword>
<sequence length="357" mass="38767">MSLLLLNRFSIACGVLVLVLLGPAASAQDEEAGRAPATSPGPTRRSGTPPKLLHQVEPDYTREAAEAGVQGTVVFEMVVNEQGVPVNIQLLSPLGFGLDEAALRSLQQWRFEPARKDGQPVSTLANARVNFVLNGRKFDSGAEEKRTKFNLALKGLAARQGPQREQSIKSIRDLAQAKFAPALYVLGTFLQKGDGMDVDLPRAQELIQESANGKYGPALFVIGFSRLNSAAHPAEKEAALRLIADASTRGSYNAQFYLGDTSERGTHGPPDLERASRVFRLCATTGHSDCQYRLGKLLLDQAPKQERNLLQAVAWLQLAADQGQPDAVALLKQETSSLTAEQAVRVRRLKPQLQQKP</sequence>
<dbReference type="SUPFAM" id="SSF74653">
    <property type="entry name" value="TolA/TonB C-terminal domain"/>
    <property type="match status" value="1"/>
</dbReference>
<evidence type="ECO:0000313" key="9">
    <source>
        <dbReference type="Proteomes" id="UP000593892"/>
    </source>
</evidence>
<dbReference type="SUPFAM" id="SSF81901">
    <property type="entry name" value="HCP-like"/>
    <property type="match status" value="1"/>
</dbReference>
<dbReference type="EMBL" id="CP063849">
    <property type="protein sequence ID" value="QOY90735.1"/>
    <property type="molecule type" value="Genomic_DNA"/>
</dbReference>
<evidence type="ECO:0000256" key="1">
    <source>
        <dbReference type="ARBA" id="ARBA00004167"/>
    </source>
</evidence>
<evidence type="ECO:0000256" key="4">
    <source>
        <dbReference type="ARBA" id="ARBA00023136"/>
    </source>
</evidence>
<dbReference type="RefSeq" id="WP_194452392.1">
    <property type="nucleotide sequence ID" value="NZ_CP063849.1"/>
</dbReference>
<dbReference type="NCBIfam" id="TIGR01352">
    <property type="entry name" value="tonB_Cterm"/>
    <property type="match status" value="1"/>
</dbReference>
<evidence type="ECO:0000259" key="7">
    <source>
        <dbReference type="PROSITE" id="PS52015"/>
    </source>
</evidence>
<dbReference type="GO" id="GO:0016020">
    <property type="term" value="C:membrane"/>
    <property type="evidence" value="ECO:0007669"/>
    <property type="project" value="UniProtKB-SubCell"/>
</dbReference>
<dbReference type="InterPro" id="IPR006597">
    <property type="entry name" value="Sel1-like"/>
</dbReference>
<proteinExistence type="predicted"/>
<evidence type="ECO:0000256" key="3">
    <source>
        <dbReference type="ARBA" id="ARBA00022989"/>
    </source>
</evidence>
<dbReference type="Gene3D" id="3.30.1150.10">
    <property type="match status" value="1"/>
</dbReference>
<evidence type="ECO:0000256" key="2">
    <source>
        <dbReference type="ARBA" id="ARBA00022692"/>
    </source>
</evidence>
<dbReference type="InterPro" id="IPR050767">
    <property type="entry name" value="Sel1_AlgK"/>
</dbReference>
<dbReference type="Proteomes" id="UP000593892">
    <property type="component" value="Chromosome"/>
</dbReference>
<dbReference type="PANTHER" id="PTHR11102:SF160">
    <property type="entry name" value="ERAD-ASSOCIATED E3 UBIQUITIN-PROTEIN LIGASE COMPONENT HRD3"/>
    <property type="match status" value="1"/>
</dbReference>
<feature type="signal peptide" evidence="6">
    <location>
        <begin position="1"/>
        <end position="27"/>
    </location>
</feature>
<dbReference type="GO" id="GO:0055085">
    <property type="term" value="P:transmembrane transport"/>
    <property type="evidence" value="ECO:0007669"/>
    <property type="project" value="InterPro"/>
</dbReference>
<keyword evidence="3" id="KW-1133">Transmembrane helix</keyword>
<dbReference type="InterPro" id="IPR037682">
    <property type="entry name" value="TonB_C"/>
</dbReference>
<dbReference type="InterPro" id="IPR006260">
    <property type="entry name" value="TonB/TolA_C"/>
</dbReference>
<name>A0A7S7NVX2_PALFE</name>
<keyword evidence="2" id="KW-0812">Transmembrane</keyword>
<gene>
    <name evidence="8" type="ORF">IRI77_12550</name>
</gene>
<dbReference type="Pfam" id="PF08238">
    <property type="entry name" value="Sel1"/>
    <property type="match status" value="3"/>
</dbReference>
<dbReference type="SMART" id="SM00671">
    <property type="entry name" value="SEL1"/>
    <property type="match status" value="3"/>
</dbReference>
<keyword evidence="6" id="KW-0732">Signal</keyword>
<dbReference type="InterPro" id="IPR011990">
    <property type="entry name" value="TPR-like_helical_dom_sf"/>
</dbReference>
<organism evidence="8 9">
    <name type="scientific">Paludibaculum fermentans</name>
    <dbReference type="NCBI Taxonomy" id="1473598"/>
    <lineage>
        <taxon>Bacteria</taxon>
        <taxon>Pseudomonadati</taxon>
        <taxon>Acidobacteriota</taxon>
        <taxon>Terriglobia</taxon>
        <taxon>Bryobacterales</taxon>
        <taxon>Bryobacteraceae</taxon>
        <taxon>Paludibaculum</taxon>
    </lineage>
</organism>
<dbReference type="KEGG" id="pfer:IRI77_12550"/>